<gene>
    <name evidence="1" type="ORF">LY89DRAFT_325736</name>
</gene>
<dbReference type="AlphaFoldDB" id="A0A132BAQ7"/>
<sequence>MQQALGSKGSKVLSSLDITCHHMILGNPESSHSVNEDQCSLTLLFGSEGISSLFRTPEKPERSEHVPISARQLDVDFEKCAAQRLYFEPFIHAAQHLVIARCQISIGYLRYAYRPLFEACRSQHPHVVKYTQPDFLVMRVEYCAGLRSFSQEESDDHFTVGRWS</sequence>
<dbReference type="KEGG" id="psco:LY89DRAFT_325736"/>
<evidence type="ECO:0000313" key="2">
    <source>
        <dbReference type="Proteomes" id="UP000070700"/>
    </source>
</evidence>
<protein>
    <submittedName>
        <fullName evidence="1">Uncharacterized protein</fullName>
    </submittedName>
</protein>
<dbReference type="Proteomes" id="UP000070700">
    <property type="component" value="Unassembled WGS sequence"/>
</dbReference>
<evidence type="ECO:0000313" key="1">
    <source>
        <dbReference type="EMBL" id="KUJ08747.1"/>
    </source>
</evidence>
<name>A0A132BAQ7_MOLSC</name>
<proteinExistence type="predicted"/>
<dbReference type="RefSeq" id="XP_018063102.1">
    <property type="nucleotide sequence ID" value="XM_018206745.1"/>
</dbReference>
<dbReference type="GeneID" id="28816471"/>
<dbReference type="InParanoid" id="A0A132BAQ7"/>
<dbReference type="EMBL" id="KQ947434">
    <property type="protein sequence ID" value="KUJ08747.1"/>
    <property type="molecule type" value="Genomic_DNA"/>
</dbReference>
<reference evidence="1 2" key="1">
    <citation type="submission" date="2015-10" db="EMBL/GenBank/DDBJ databases">
        <title>Full genome of DAOMC 229536 Phialocephala scopiformis, a fungal endophyte of spruce producing the potent anti-insectan compound rugulosin.</title>
        <authorList>
            <consortium name="DOE Joint Genome Institute"/>
            <person name="Walker A.K."/>
            <person name="Frasz S.L."/>
            <person name="Seifert K.A."/>
            <person name="Miller J.D."/>
            <person name="Mondo S.J."/>
            <person name="Labutti K."/>
            <person name="Lipzen A."/>
            <person name="Dockter R."/>
            <person name="Kennedy M."/>
            <person name="Grigoriev I.V."/>
            <person name="Spatafora J.W."/>
        </authorList>
    </citation>
    <scope>NUCLEOTIDE SEQUENCE [LARGE SCALE GENOMIC DNA]</scope>
    <source>
        <strain evidence="1 2">CBS 120377</strain>
    </source>
</reference>
<keyword evidence="2" id="KW-1185">Reference proteome</keyword>
<organism evidence="1 2">
    <name type="scientific">Mollisia scopiformis</name>
    <name type="common">Conifer needle endophyte fungus</name>
    <name type="synonym">Phialocephala scopiformis</name>
    <dbReference type="NCBI Taxonomy" id="149040"/>
    <lineage>
        <taxon>Eukaryota</taxon>
        <taxon>Fungi</taxon>
        <taxon>Dikarya</taxon>
        <taxon>Ascomycota</taxon>
        <taxon>Pezizomycotina</taxon>
        <taxon>Leotiomycetes</taxon>
        <taxon>Helotiales</taxon>
        <taxon>Mollisiaceae</taxon>
        <taxon>Mollisia</taxon>
    </lineage>
</organism>
<accession>A0A132BAQ7</accession>